<reference evidence="7 8" key="1">
    <citation type="submission" date="2014-02" db="EMBL/GenBank/DDBJ databases">
        <authorList>
            <person name="Sears C."/>
            <person name="Carroll K."/>
            <person name="Sack B.R."/>
            <person name="Qadri F."/>
            <person name="Myers L.L."/>
            <person name="Chung G.-T."/>
            <person name="Escheverria P."/>
            <person name="Fraser C.M."/>
            <person name="Sadzewicz L."/>
            <person name="Shefchek K.A."/>
            <person name="Tallon L."/>
            <person name="Das S.P."/>
            <person name="Daugherty S."/>
            <person name="Mongodin E.F."/>
        </authorList>
    </citation>
    <scope>NUCLEOTIDE SEQUENCE [LARGE SCALE GENOMIC DNA]</scope>
    <source>
        <strain evidence="7 8">3976T8</strain>
    </source>
</reference>
<protein>
    <submittedName>
        <fullName evidence="7">RNA polymerase sigma-70 factor, expansion 1 family protein</fullName>
    </submittedName>
</protein>
<evidence type="ECO:0000313" key="7">
    <source>
        <dbReference type="EMBL" id="EXZ74957.1"/>
    </source>
</evidence>
<dbReference type="PANTHER" id="PTHR43133">
    <property type="entry name" value="RNA POLYMERASE ECF-TYPE SIGMA FACTO"/>
    <property type="match status" value="1"/>
</dbReference>
<dbReference type="InterPro" id="IPR007627">
    <property type="entry name" value="RNA_pol_sigma70_r2"/>
</dbReference>
<dbReference type="GO" id="GO:0016987">
    <property type="term" value="F:sigma factor activity"/>
    <property type="evidence" value="ECO:0007669"/>
    <property type="project" value="UniProtKB-KW"/>
</dbReference>
<evidence type="ECO:0000313" key="8">
    <source>
        <dbReference type="Proteomes" id="UP000020938"/>
    </source>
</evidence>
<feature type="domain" description="RNA polymerase sigma-70 region 2" evidence="5">
    <location>
        <begin position="64"/>
        <end position="125"/>
    </location>
</feature>
<accession>A0A016C206</accession>
<evidence type="ECO:0000259" key="5">
    <source>
        <dbReference type="Pfam" id="PF04542"/>
    </source>
</evidence>
<dbReference type="GO" id="GO:0006352">
    <property type="term" value="P:DNA-templated transcription initiation"/>
    <property type="evidence" value="ECO:0007669"/>
    <property type="project" value="InterPro"/>
</dbReference>
<evidence type="ECO:0000256" key="3">
    <source>
        <dbReference type="ARBA" id="ARBA00023082"/>
    </source>
</evidence>
<dbReference type="SUPFAM" id="SSF88946">
    <property type="entry name" value="Sigma2 domain of RNA polymerase sigma factors"/>
    <property type="match status" value="1"/>
</dbReference>
<dbReference type="CDD" id="cd06171">
    <property type="entry name" value="Sigma70_r4"/>
    <property type="match status" value="1"/>
</dbReference>
<dbReference type="NCBIfam" id="TIGR02937">
    <property type="entry name" value="sigma70-ECF"/>
    <property type="match status" value="1"/>
</dbReference>
<dbReference type="Pfam" id="PF04542">
    <property type="entry name" value="Sigma70_r2"/>
    <property type="match status" value="1"/>
</dbReference>
<dbReference type="EMBL" id="JGDS01000034">
    <property type="protein sequence ID" value="EXZ74957.1"/>
    <property type="molecule type" value="Genomic_DNA"/>
</dbReference>
<dbReference type="GO" id="GO:0003677">
    <property type="term" value="F:DNA binding"/>
    <property type="evidence" value="ECO:0007669"/>
    <property type="project" value="InterPro"/>
</dbReference>
<keyword evidence="3" id="KW-0731">Sigma factor</keyword>
<dbReference type="RefSeq" id="WP_081039515.1">
    <property type="nucleotide sequence ID" value="NZ_JGDS01000034.1"/>
</dbReference>
<dbReference type="InterPro" id="IPR013249">
    <property type="entry name" value="RNA_pol_sigma70_r4_t2"/>
</dbReference>
<dbReference type="Gene3D" id="1.10.1740.10">
    <property type="match status" value="1"/>
</dbReference>
<dbReference type="InterPro" id="IPR013324">
    <property type="entry name" value="RNA_pol_sigma_r3/r4-like"/>
</dbReference>
<organism evidence="7 8">
    <name type="scientific">Bacteroides fragilis str. 3976T8</name>
    <dbReference type="NCBI Taxonomy" id="1339314"/>
    <lineage>
        <taxon>Bacteria</taxon>
        <taxon>Pseudomonadati</taxon>
        <taxon>Bacteroidota</taxon>
        <taxon>Bacteroidia</taxon>
        <taxon>Bacteroidales</taxon>
        <taxon>Bacteroidaceae</taxon>
        <taxon>Bacteroides</taxon>
    </lineage>
</organism>
<dbReference type="NCBIfam" id="TIGR02985">
    <property type="entry name" value="Sig70_bacteroi1"/>
    <property type="match status" value="1"/>
</dbReference>
<proteinExistence type="inferred from homology"/>
<dbReference type="PANTHER" id="PTHR43133:SF46">
    <property type="entry name" value="RNA POLYMERASE SIGMA-70 FACTOR ECF SUBFAMILY"/>
    <property type="match status" value="1"/>
</dbReference>
<dbReference type="InterPro" id="IPR036388">
    <property type="entry name" value="WH-like_DNA-bd_sf"/>
</dbReference>
<dbReference type="Gene3D" id="1.10.10.10">
    <property type="entry name" value="Winged helix-like DNA-binding domain superfamily/Winged helix DNA-binding domain"/>
    <property type="match status" value="1"/>
</dbReference>
<comment type="similarity">
    <text evidence="1">Belongs to the sigma-70 factor family. ECF subfamily.</text>
</comment>
<dbReference type="InterPro" id="IPR039425">
    <property type="entry name" value="RNA_pol_sigma-70-like"/>
</dbReference>
<dbReference type="Pfam" id="PF08281">
    <property type="entry name" value="Sigma70_r4_2"/>
    <property type="match status" value="1"/>
</dbReference>
<dbReference type="SUPFAM" id="SSF88659">
    <property type="entry name" value="Sigma3 and sigma4 domains of RNA polymerase sigma factors"/>
    <property type="match status" value="1"/>
</dbReference>
<evidence type="ECO:0000256" key="1">
    <source>
        <dbReference type="ARBA" id="ARBA00010641"/>
    </source>
</evidence>
<dbReference type="InterPro" id="IPR013325">
    <property type="entry name" value="RNA_pol_sigma_r2"/>
</dbReference>
<keyword evidence="2" id="KW-0805">Transcription regulation</keyword>
<name>A0A016C206_BACFG</name>
<evidence type="ECO:0000259" key="6">
    <source>
        <dbReference type="Pfam" id="PF08281"/>
    </source>
</evidence>
<dbReference type="Proteomes" id="UP000020938">
    <property type="component" value="Unassembled WGS sequence"/>
</dbReference>
<keyword evidence="4" id="KW-0804">Transcription</keyword>
<evidence type="ECO:0000256" key="4">
    <source>
        <dbReference type="ARBA" id="ARBA00023163"/>
    </source>
</evidence>
<evidence type="ECO:0000256" key="2">
    <source>
        <dbReference type="ARBA" id="ARBA00023015"/>
    </source>
</evidence>
<dbReference type="AlphaFoldDB" id="A0A016C206"/>
<gene>
    <name evidence="7" type="ORF">M123_0630</name>
</gene>
<dbReference type="InterPro" id="IPR014327">
    <property type="entry name" value="RNA_pol_sigma70_bacteroid"/>
</dbReference>
<dbReference type="PATRIC" id="fig|1339314.3.peg.875"/>
<comment type="caution">
    <text evidence="7">The sequence shown here is derived from an EMBL/GenBank/DDBJ whole genome shotgun (WGS) entry which is preliminary data.</text>
</comment>
<feature type="domain" description="RNA polymerase sigma factor 70 region 4 type 2" evidence="6">
    <location>
        <begin position="152"/>
        <end position="203"/>
    </location>
</feature>
<sequence length="215" mass="25080">MLFDKNFSNSQIIYNFTAQLLSISTKKNDFILCTDMIADDILLLKLIQSKDEHAFKYLFDLYFVPLCRYAHLYLTDAQEEEELVLDIYMHLWEHSAQINLTLSLKAYLFQAVRNRCLNFLRDKKSTLSLDEAGDIANNETTSTLEMEELTFLIQEAICALPDKCQQVFRLSREGNKTNQEIADELNISVKTVEAQITKSLKRIKNFLDSKYVYLF</sequence>
<dbReference type="InterPro" id="IPR014284">
    <property type="entry name" value="RNA_pol_sigma-70_dom"/>
</dbReference>